<evidence type="ECO:0000259" key="5">
    <source>
        <dbReference type="PROSITE" id="PS50076"/>
    </source>
</evidence>
<evidence type="ECO:0000313" key="6">
    <source>
        <dbReference type="EMBL" id="MBE1524831.1"/>
    </source>
</evidence>
<dbReference type="InterPro" id="IPR036869">
    <property type="entry name" value="J_dom_sf"/>
</dbReference>
<keyword evidence="3" id="KW-0143">Chaperone</keyword>
<comment type="caution">
    <text evidence="6">The sequence shown here is derived from an EMBL/GenBank/DDBJ whole genome shotgun (WGS) entry which is preliminary data.</text>
</comment>
<dbReference type="PROSITE" id="PS00636">
    <property type="entry name" value="DNAJ_1"/>
    <property type="match status" value="1"/>
</dbReference>
<dbReference type="PRINTS" id="PR00625">
    <property type="entry name" value="JDOMAIN"/>
</dbReference>
<gene>
    <name evidence="6" type="ORF">H4W27_001949</name>
</gene>
<dbReference type="Gene3D" id="1.10.287.110">
    <property type="entry name" value="DnaJ domain"/>
    <property type="match status" value="1"/>
</dbReference>
<dbReference type="CDD" id="cd06257">
    <property type="entry name" value="DnaJ"/>
    <property type="match status" value="1"/>
</dbReference>
<dbReference type="CDD" id="cd10747">
    <property type="entry name" value="DnaJ_C"/>
    <property type="match status" value="1"/>
</dbReference>
<evidence type="ECO:0000256" key="2">
    <source>
        <dbReference type="ARBA" id="ARBA00023016"/>
    </source>
</evidence>
<keyword evidence="2" id="KW-0346">Stress response</keyword>
<proteinExistence type="predicted"/>
<reference evidence="6 7" key="1">
    <citation type="submission" date="2020-10" db="EMBL/GenBank/DDBJ databases">
        <title>Sequencing the genomes of 1000 actinobacteria strains.</title>
        <authorList>
            <person name="Klenk H.-P."/>
        </authorList>
    </citation>
    <scope>NUCLEOTIDE SEQUENCE [LARGE SCALE GENOMIC DNA]</scope>
    <source>
        <strain evidence="6 7">DSM 15666</strain>
    </source>
</reference>
<dbReference type="Gene3D" id="2.60.260.20">
    <property type="entry name" value="Urease metallochaperone UreE, N-terminal domain"/>
    <property type="match status" value="2"/>
</dbReference>
<evidence type="ECO:0000256" key="4">
    <source>
        <dbReference type="SAM" id="MobiDB-lite"/>
    </source>
</evidence>
<dbReference type="SUPFAM" id="SSF49493">
    <property type="entry name" value="HSP40/DnaJ peptide-binding domain"/>
    <property type="match status" value="2"/>
</dbReference>
<evidence type="ECO:0000313" key="7">
    <source>
        <dbReference type="Proteomes" id="UP000643525"/>
    </source>
</evidence>
<dbReference type="InterPro" id="IPR018253">
    <property type="entry name" value="DnaJ_domain_CS"/>
</dbReference>
<evidence type="ECO:0000256" key="3">
    <source>
        <dbReference type="ARBA" id="ARBA00023186"/>
    </source>
</evidence>
<accession>A0ABR9JG64</accession>
<dbReference type="RefSeq" id="WP_192595790.1">
    <property type="nucleotide sequence ID" value="NZ_JADBED010000001.1"/>
</dbReference>
<dbReference type="InterPro" id="IPR002939">
    <property type="entry name" value="DnaJ_C"/>
</dbReference>
<organism evidence="6 7">
    <name type="scientific">Nesterenkonia lutea</name>
    <dbReference type="NCBI Taxonomy" id="272919"/>
    <lineage>
        <taxon>Bacteria</taxon>
        <taxon>Bacillati</taxon>
        <taxon>Actinomycetota</taxon>
        <taxon>Actinomycetes</taxon>
        <taxon>Micrococcales</taxon>
        <taxon>Micrococcaceae</taxon>
        <taxon>Nesterenkonia</taxon>
    </lineage>
</organism>
<evidence type="ECO:0000256" key="1">
    <source>
        <dbReference type="ARBA" id="ARBA00022705"/>
    </source>
</evidence>
<dbReference type="PANTHER" id="PTHR43096">
    <property type="entry name" value="DNAJ HOMOLOG 1, MITOCHONDRIAL-RELATED"/>
    <property type="match status" value="1"/>
</dbReference>
<dbReference type="InterPro" id="IPR008971">
    <property type="entry name" value="HSP40/DnaJ_pept-bd"/>
</dbReference>
<feature type="compositionally biased region" description="Gly residues" evidence="4">
    <location>
        <begin position="108"/>
        <end position="119"/>
    </location>
</feature>
<dbReference type="EMBL" id="JADBED010000001">
    <property type="protein sequence ID" value="MBE1524831.1"/>
    <property type="molecule type" value="Genomic_DNA"/>
</dbReference>
<dbReference type="PANTHER" id="PTHR43096:SF54">
    <property type="entry name" value="CHAPERONE PROTEIN DNAJ 1"/>
    <property type="match status" value="1"/>
</dbReference>
<keyword evidence="7" id="KW-1185">Reference proteome</keyword>
<dbReference type="Pfam" id="PF01556">
    <property type="entry name" value="DnaJ_C"/>
    <property type="match status" value="1"/>
</dbReference>
<dbReference type="PROSITE" id="PS50076">
    <property type="entry name" value="DNAJ_2"/>
    <property type="match status" value="1"/>
</dbReference>
<keyword evidence="1" id="KW-0235">DNA replication</keyword>
<dbReference type="SMART" id="SM00271">
    <property type="entry name" value="DnaJ"/>
    <property type="match status" value="1"/>
</dbReference>
<feature type="region of interest" description="Disordered" evidence="4">
    <location>
        <begin position="108"/>
        <end position="129"/>
    </location>
</feature>
<dbReference type="SUPFAM" id="SSF46565">
    <property type="entry name" value="Chaperone J-domain"/>
    <property type="match status" value="1"/>
</dbReference>
<dbReference type="InterPro" id="IPR001623">
    <property type="entry name" value="DnaJ_domain"/>
</dbReference>
<protein>
    <submittedName>
        <fullName evidence="6">Molecular chaperone DnaJ</fullName>
    </submittedName>
</protein>
<feature type="domain" description="J" evidence="5">
    <location>
        <begin position="10"/>
        <end position="75"/>
    </location>
</feature>
<sequence>MASQDWIDKDFYAILGVSRDASEEDIKKAYRKLARKHHPDKNPGDDASEQRFKDIAEAHSVLGDKKQREQYDAVRAMGSGARFSGGPGPGGAAGGGFEDLFGNLFNGGSGRGTAGGQTPGGPDLSDLFGGGGFGGGGFGGGRFGGGAPAKGADRTSKTTISFAGSIRGTTVGLREPNGTVIDVRIPPGIRPGQKVRVKGKGQRGPGGAGDLLVEVAISGHRFFEREGDDIRIHLPVAFDEAALGTTVQVPTVHGEKVHIKIPAGVASGRVLRLKGHGVRRREKGREVAGDMLVTLEVQVPKDLPAEALEAVRAYAEATRGIDPRKGLEAKAVL</sequence>
<name>A0ABR9JG64_9MICC</name>
<dbReference type="Pfam" id="PF00226">
    <property type="entry name" value="DnaJ"/>
    <property type="match status" value="1"/>
</dbReference>
<dbReference type="Proteomes" id="UP000643525">
    <property type="component" value="Unassembled WGS sequence"/>
</dbReference>